<feature type="repeat" description="ANK" evidence="3">
    <location>
        <begin position="50"/>
        <end position="82"/>
    </location>
</feature>
<dbReference type="Gene3D" id="1.25.40.20">
    <property type="entry name" value="Ankyrin repeat-containing domain"/>
    <property type="match status" value="1"/>
</dbReference>
<evidence type="ECO:0000313" key="4">
    <source>
        <dbReference type="Ensembl" id="ENSNMLP00000022906.1"/>
    </source>
</evidence>
<dbReference type="Ensembl" id="ENSNMLT00000025646.1">
    <property type="protein sequence ID" value="ENSNMLP00000022906.1"/>
    <property type="gene ID" value="ENSNMLG00000014769.1"/>
</dbReference>
<dbReference type="Proteomes" id="UP000694523">
    <property type="component" value="Unplaced"/>
</dbReference>
<sequence>MDEDTLTSFGAKVDVVDDAGMTPLHKAAGTLNKDIILLKCGADPNKCNNQGLTPLQEACQMGCSELVDLLLIYGGNINKVNKAGENSLFIFLNRGITLTNNKLLSKLFGLTSPLIFHNKSGQLPSSLSLPCSSKFKGPILRLAQDPRSLKSICKAFIYLQHVQNREEWRQILPTILYEFVFNKWDILDKILLDRSGR</sequence>
<dbReference type="Pfam" id="PF12796">
    <property type="entry name" value="Ank_2"/>
    <property type="match status" value="1"/>
</dbReference>
<reference evidence="4" key="1">
    <citation type="submission" date="2025-08" db="UniProtKB">
        <authorList>
            <consortium name="Ensembl"/>
        </authorList>
    </citation>
    <scope>IDENTIFICATION</scope>
</reference>
<organism evidence="4 5">
    <name type="scientific">Neogobius melanostomus</name>
    <name type="common">round goby</name>
    <dbReference type="NCBI Taxonomy" id="47308"/>
    <lineage>
        <taxon>Eukaryota</taxon>
        <taxon>Metazoa</taxon>
        <taxon>Chordata</taxon>
        <taxon>Craniata</taxon>
        <taxon>Vertebrata</taxon>
        <taxon>Euteleostomi</taxon>
        <taxon>Actinopterygii</taxon>
        <taxon>Neopterygii</taxon>
        <taxon>Teleostei</taxon>
        <taxon>Neoteleostei</taxon>
        <taxon>Acanthomorphata</taxon>
        <taxon>Gobiaria</taxon>
        <taxon>Gobiiformes</taxon>
        <taxon>Gobioidei</taxon>
        <taxon>Gobiidae</taxon>
        <taxon>Benthophilinae</taxon>
        <taxon>Neogobiini</taxon>
        <taxon>Neogobius</taxon>
    </lineage>
</organism>
<dbReference type="PROSITE" id="PS50088">
    <property type="entry name" value="ANK_REPEAT"/>
    <property type="match status" value="1"/>
</dbReference>
<keyword evidence="5" id="KW-1185">Reference proteome</keyword>
<evidence type="ECO:0000313" key="5">
    <source>
        <dbReference type="Proteomes" id="UP000694523"/>
    </source>
</evidence>
<dbReference type="AlphaFoldDB" id="A0A8C6TQT8"/>
<dbReference type="InterPro" id="IPR036770">
    <property type="entry name" value="Ankyrin_rpt-contain_sf"/>
</dbReference>
<name>A0A8C6TQT8_9GOBI</name>
<dbReference type="PANTHER" id="PTHR24171:SF11">
    <property type="entry name" value="26S PROTEASOME NON-ATPASE REGULATORY SUBUNIT 10"/>
    <property type="match status" value="1"/>
</dbReference>
<accession>A0A8C6TQT8</accession>
<keyword evidence="1" id="KW-0677">Repeat</keyword>
<keyword evidence="2 3" id="KW-0040">ANK repeat</keyword>
<evidence type="ECO:0000256" key="1">
    <source>
        <dbReference type="ARBA" id="ARBA00022737"/>
    </source>
</evidence>
<reference evidence="4" key="2">
    <citation type="submission" date="2025-09" db="UniProtKB">
        <authorList>
            <consortium name="Ensembl"/>
        </authorList>
    </citation>
    <scope>IDENTIFICATION</scope>
</reference>
<dbReference type="PANTHER" id="PTHR24171">
    <property type="entry name" value="ANKYRIN REPEAT DOMAIN-CONTAINING PROTEIN 39-RELATED"/>
    <property type="match status" value="1"/>
</dbReference>
<evidence type="ECO:0000256" key="3">
    <source>
        <dbReference type="PROSITE-ProRule" id="PRU00023"/>
    </source>
</evidence>
<evidence type="ECO:0000256" key="2">
    <source>
        <dbReference type="ARBA" id="ARBA00023043"/>
    </source>
</evidence>
<dbReference type="InterPro" id="IPR002110">
    <property type="entry name" value="Ankyrin_rpt"/>
</dbReference>
<dbReference type="SMART" id="SM00248">
    <property type="entry name" value="ANK"/>
    <property type="match status" value="2"/>
</dbReference>
<protein>
    <submittedName>
        <fullName evidence="4">Uncharacterized protein</fullName>
    </submittedName>
</protein>
<dbReference type="PROSITE" id="PS50297">
    <property type="entry name" value="ANK_REP_REGION"/>
    <property type="match status" value="1"/>
</dbReference>
<proteinExistence type="predicted"/>
<dbReference type="SUPFAM" id="SSF48403">
    <property type="entry name" value="Ankyrin repeat"/>
    <property type="match status" value="1"/>
</dbReference>